<keyword evidence="1" id="KW-0489">Methyltransferase</keyword>
<accession>A0A0H3LYU8</accession>
<evidence type="ECO:0000259" key="3">
    <source>
        <dbReference type="Pfam" id="PF08241"/>
    </source>
</evidence>
<dbReference type="GeneID" id="33058369"/>
<dbReference type="InterPro" id="IPR013216">
    <property type="entry name" value="Methyltransf_11"/>
</dbReference>
<dbReference type="Pfam" id="PF08241">
    <property type="entry name" value="Methyltransf_11"/>
    <property type="match status" value="1"/>
</dbReference>
<protein>
    <recommendedName>
        <fullName evidence="3">Methyltransferase type 11 domain-containing protein</fullName>
    </recommendedName>
</protein>
<keyword evidence="5" id="KW-1185">Reference proteome</keyword>
<gene>
    <name evidence="4" type="ordered locus">ERWE_CDS_00090</name>
</gene>
<reference evidence="4 5" key="1">
    <citation type="journal article" date="2006" name="J. Bacteriol.">
        <title>Comparative genomic analysis of three strains of Ehrlichia ruminantium reveals an active process of genome size plasticity.</title>
        <authorList>
            <person name="Frutos R."/>
            <person name="Viari A."/>
            <person name="Ferraz C."/>
            <person name="Morgat A."/>
            <person name="Eychenie S."/>
            <person name="Kandassami Y."/>
            <person name="Chantal I."/>
            <person name="Bensaid A."/>
            <person name="Coissac E."/>
            <person name="Vachiery N."/>
            <person name="Demaille J."/>
            <person name="Martinez D."/>
        </authorList>
    </citation>
    <scope>NUCLEOTIDE SEQUENCE [LARGE SCALE GENOMIC DNA]</scope>
    <source>
        <strain evidence="4 5">Welgevonden</strain>
    </source>
</reference>
<dbReference type="CDD" id="cd02440">
    <property type="entry name" value="AdoMet_MTases"/>
    <property type="match status" value="1"/>
</dbReference>
<evidence type="ECO:0000256" key="1">
    <source>
        <dbReference type="ARBA" id="ARBA00022603"/>
    </source>
</evidence>
<evidence type="ECO:0000256" key="2">
    <source>
        <dbReference type="ARBA" id="ARBA00022679"/>
    </source>
</evidence>
<dbReference type="GO" id="GO:0032259">
    <property type="term" value="P:methylation"/>
    <property type="evidence" value="ECO:0007669"/>
    <property type="project" value="UniProtKB-KW"/>
</dbReference>
<evidence type="ECO:0000313" key="5">
    <source>
        <dbReference type="Proteomes" id="UP000001021"/>
    </source>
</evidence>
<dbReference type="GO" id="GO:0008757">
    <property type="term" value="F:S-adenosylmethionine-dependent methyltransferase activity"/>
    <property type="evidence" value="ECO:0007669"/>
    <property type="project" value="InterPro"/>
</dbReference>
<dbReference type="EMBL" id="CR925678">
    <property type="protein sequence ID" value="CAI26503.1"/>
    <property type="molecule type" value="Genomic_DNA"/>
</dbReference>
<keyword evidence="2" id="KW-0808">Transferase</keyword>
<feature type="domain" description="Methyltransferase type 11" evidence="3">
    <location>
        <begin position="47"/>
        <end position="137"/>
    </location>
</feature>
<organism evidence="4 5">
    <name type="scientific">Ehrlichia ruminantium (strain Welgevonden)</name>
    <dbReference type="NCBI Taxonomy" id="254945"/>
    <lineage>
        <taxon>Bacteria</taxon>
        <taxon>Pseudomonadati</taxon>
        <taxon>Pseudomonadota</taxon>
        <taxon>Alphaproteobacteria</taxon>
        <taxon>Rickettsiales</taxon>
        <taxon>Anaplasmataceae</taxon>
        <taxon>Ehrlichia</taxon>
    </lineage>
</organism>
<dbReference type="InterPro" id="IPR050602">
    <property type="entry name" value="Malonyl-ACP_OMT"/>
</dbReference>
<evidence type="ECO:0000313" key="4">
    <source>
        <dbReference type="EMBL" id="CAI26503.1"/>
    </source>
</evidence>
<dbReference type="InterPro" id="IPR029063">
    <property type="entry name" value="SAM-dependent_MTases_sf"/>
</dbReference>
<dbReference type="eggNOG" id="COG2226">
    <property type="taxonomic scope" value="Bacteria"/>
</dbReference>
<dbReference type="HOGENOM" id="CLU_046586_2_2_5"/>
<sequence length="249" mass="28339">MGYITKRIQTAFDSAASSYDKFSWIQSIVVTKICSLVTLENERSKILDVGCGTGSVGKLLNIEGHDFIQMDLSYEMCILANNKNNNLSVNCDFDLMPFCQNYFDVIIASMVLQWSCDINLSLLELVRVMKSDGTLYIAIPINGTLVELNNVLEKVGGVVNKFYTVDELIGIVSLIGLKIQYLFCLSYRQYHRSFRAFLSNMKLTGVYVKKYSNNVSYNIFNLGKMYSEMYSLGDCVFNSWNIMYLIIKK</sequence>
<name>A0A0H3LYU8_EHRRW</name>
<dbReference type="Gene3D" id="3.40.50.150">
    <property type="entry name" value="Vaccinia Virus protein VP39"/>
    <property type="match status" value="1"/>
</dbReference>
<dbReference type="PANTHER" id="PTHR13090:SF1">
    <property type="entry name" value="ARGININE-HYDROXYLASE NDUFAF5, MITOCHONDRIAL"/>
    <property type="match status" value="1"/>
</dbReference>
<dbReference type="Proteomes" id="UP000001021">
    <property type="component" value="Chromosome"/>
</dbReference>
<dbReference type="RefSeq" id="WP_011154705.1">
    <property type="nucleotide sequence ID" value="NC_005295.2"/>
</dbReference>
<dbReference type="PANTHER" id="PTHR13090">
    <property type="entry name" value="ARGININE-HYDROXYLASE NDUFAF5, MITOCHONDRIAL"/>
    <property type="match status" value="1"/>
</dbReference>
<dbReference type="AlphaFoldDB" id="A0A0H3LYU8"/>
<dbReference type="SUPFAM" id="SSF53335">
    <property type="entry name" value="S-adenosyl-L-methionine-dependent methyltransferases"/>
    <property type="match status" value="1"/>
</dbReference>
<proteinExistence type="predicted"/>
<dbReference type="KEGG" id="eru:Erum0220"/>
<dbReference type="KEGG" id="erw:ERWE_CDS_00090"/>